<organism evidence="1">
    <name type="scientific">marine sediment metagenome</name>
    <dbReference type="NCBI Taxonomy" id="412755"/>
    <lineage>
        <taxon>unclassified sequences</taxon>
        <taxon>metagenomes</taxon>
        <taxon>ecological metagenomes</taxon>
    </lineage>
</organism>
<feature type="non-terminal residue" evidence="1">
    <location>
        <position position="102"/>
    </location>
</feature>
<evidence type="ECO:0008006" key="2">
    <source>
        <dbReference type="Google" id="ProtNLM"/>
    </source>
</evidence>
<sequence>MKVIVGTRDAGTPASVWAYDDSGNALWVYDTGGNTNKVVTDSSNNIYVVGVRANGSGANKTLWKLNSIGVLTDSYLHDTAFGFNSVALDSSGIIYVSGQVIA</sequence>
<proteinExistence type="predicted"/>
<accession>A0A0F9H9Y9</accession>
<gene>
    <name evidence="1" type="ORF">LCGC14_2024330</name>
</gene>
<dbReference type="SUPFAM" id="SSF63829">
    <property type="entry name" value="Calcium-dependent phosphotriesterase"/>
    <property type="match status" value="1"/>
</dbReference>
<protein>
    <recommendedName>
        <fullName evidence="2">Bulb-type lectin domain-containing protein</fullName>
    </recommendedName>
</protein>
<evidence type="ECO:0000313" key="1">
    <source>
        <dbReference type="EMBL" id="KKL78485.1"/>
    </source>
</evidence>
<reference evidence="1" key="1">
    <citation type="journal article" date="2015" name="Nature">
        <title>Complex archaea that bridge the gap between prokaryotes and eukaryotes.</title>
        <authorList>
            <person name="Spang A."/>
            <person name="Saw J.H."/>
            <person name="Jorgensen S.L."/>
            <person name="Zaremba-Niedzwiedzka K."/>
            <person name="Martijn J."/>
            <person name="Lind A.E."/>
            <person name="van Eijk R."/>
            <person name="Schleper C."/>
            <person name="Guy L."/>
            <person name="Ettema T.J."/>
        </authorList>
    </citation>
    <scope>NUCLEOTIDE SEQUENCE</scope>
</reference>
<comment type="caution">
    <text evidence="1">The sequence shown here is derived from an EMBL/GenBank/DDBJ whole genome shotgun (WGS) entry which is preliminary data.</text>
</comment>
<dbReference type="EMBL" id="LAZR01023440">
    <property type="protein sequence ID" value="KKL78485.1"/>
    <property type="molecule type" value="Genomic_DNA"/>
</dbReference>
<name>A0A0F9H9Y9_9ZZZZ</name>
<dbReference type="AlphaFoldDB" id="A0A0F9H9Y9"/>